<accession>A0A939G7A4</accession>
<organism evidence="3 4">
    <name type="scientific">Fibrella aquatilis</name>
    <dbReference type="NCBI Taxonomy" id="2817059"/>
    <lineage>
        <taxon>Bacteria</taxon>
        <taxon>Pseudomonadati</taxon>
        <taxon>Bacteroidota</taxon>
        <taxon>Cytophagia</taxon>
        <taxon>Cytophagales</taxon>
        <taxon>Spirosomataceae</taxon>
        <taxon>Fibrella</taxon>
    </lineage>
</organism>
<comment type="caution">
    <text evidence="3">The sequence shown here is derived from an EMBL/GenBank/DDBJ whole genome shotgun (WGS) entry which is preliminary data.</text>
</comment>
<keyword evidence="2" id="KW-0732">Signal</keyword>
<evidence type="ECO:0000256" key="2">
    <source>
        <dbReference type="SAM" id="SignalP"/>
    </source>
</evidence>
<evidence type="ECO:0000256" key="1">
    <source>
        <dbReference type="SAM" id="MobiDB-lite"/>
    </source>
</evidence>
<gene>
    <name evidence="3" type="ORF">J2I48_21060</name>
</gene>
<feature type="chain" id="PRO_5036749607" evidence="2">
    <location>
        <begin position="19"/>
        <end position="508"/>
    </location>
</feature>
<feature type="region of interest" description="Disordered" evidence="1">
    <location>
        <begin position="247"/>
        <end position="367"/>
    </location>
</feature>
<reference evidence="3 4" key="1">
    <citation type="submission" date="2021-03" db="EMBL/GenBank/DDBJ databases">
        <title>Fibrella sp. HMF5036 genome sequencing and assembly.</title>
        <authorList>
            <person name="Kang H."/>
            <person name="Kim H."/>
            <person name="Bae S."/>
            <person name="Joh K."/>
        </authorList>
    </citation>
    <scope>NUCLEOTIDE SEQUENCE [LARGE SCALE GENOMIC DNA]</scope>
    <source>
        <strain evidence="3 4">HMF5036</strain>
    </source>
</reference>
<protein>
    <submittedName>
        <fullName evidence="3">Uncharacterized protein</fullName>
    </submittedName>
</protein>
<dbReference type="EMBL" id="JAFMYU010000020">
    <property type="protein sequence ID" value="MBO0933514.1"/>
    <property type="molecule type" value="Genomic_DNA"/>
</dbReference>
<dbReference type="AlphaFoldDB" id="A0A939G7A4"/>
<feature type="region of interest" description="Disordered" evidence="1">
    <location>
        <begin position="149"/>
        <end position="182"/>
    </location>
</feature>
<evidence type="ECO:0000313" key="4">
    <source>
        <dbReference type="Proteomes" id="UP000664795"/>
    </source>
</evidence>
<proteinExistence type="predicted"/>
<sequence>MKTITTLFLMAVAMAATAQTPSQEPTGIEKGTLGMAKATLEFLATDQKTFPAAKKTACVDCNTYADLSTFIKDNSLKKADGLVNDIKKHSLKLNDEFAADAFTSEGAVLDSLRKYVISRVTSGPERQHRTKLASYAAYQTKMMALAGGQNPEKAVAEQAGAADEATAEAAPTDEKDTPSAGGGSTWPLWVLSALSLMGVGYLYWLLMQSGRGGGAKADTSALETQVAGLLDDNRRLNMTLAELSNRLTMVEKRQTTATRPGEPNRPADLNRPADRAQPAGGQPPMANQPRQPQQGYGPMGNNPVNPGNVPATPPTPSQQPPAQAANQPGAGVAGASALRPTPPVTPPPSQREADLAANATSPAAVPLSVTPSPAAPVPPAPQPVAAASVAPTPVVPAAPVAPTRLFARTADLGNGFSVSGLSEQAERGMVYELELTSPQTAQFRISAAPEAQQVAMSDPYSYLSDACLYENQPNMQSGTVRIQTLTPGQLTLVGDKWQITEKARIGFV</sequence>
<feature type="compositionally biased region" description="Low complexity" evidence="1">
    <location>
        <begin position="320"/>
        <end position="335"/>
    </location>
</feature>
<name>A0A939G7A4_9BACT</name>
<keyword evidence="4" id="KW-1185">Reference proteome</keyword>
<feature type="compositionally biased region" description="Low complexity" evidence="1">
    <location>
        <begin position="295"/>
        <end position="310"/>
    </location>
</feature>
<feature type="compositionally biased region" description="Low complexity" evidence="1">
    <location>
        <begin position="152"/>
        <end position="170"/>
    </location>
</feature>
<dbReference type="Proteomes" id="UP000664795">
    <property type="component" value="Unassembled WGS sequence"/>
</dbReference>
<evidence type="ECO:0000313" key="3">
    <source>
        <dbReference type="EMBL" id="MBO0933514.1"/>
    </source>
</evidence>
<feature type="compositionally biased region" description="Pro residues" evidence="1">
    <location>
        <begin position="340"/>
        <end position="349"/>
    </location>
</feature>
<dbReference type="RefSeq" id="WP_207337481.1">
    <property type="nucleotide sequence ID" value="NZ_JAFMYU010000020.1"/>
</dbReference>
<feature type="signal peptide" evidence="2">
    <location>
        <begin position="1"/>
        <end position="18"/>
    </location>
</feature>